<keyword evidence="1" id="KW-1133">Transmembrane helix</keyword>
<organism evidence="3">
    <name type="scientific">Caenorhabditis brenneri</name>
    <name type="common">Nematode worm</name>
    <dbReference type="NCBI Taxonomy" id="135651"/>
    <lineage>
        <taxon>Eukaryota</taxon>
        <taxon>Metazoa</taxon>
        <taxon>Ecdysozoa</taxon>
        <taxon>Nematoda</taxon>
        <taxon>Chromadorea</taxon>
        <taxon>Rhabditida</taxon>
        <taxon>Rhabditina</taxon>
        <taxon>Rhabditomorpha</taxon>
        <taxon>Rhabditoidea</taxon>
        <taxon>Rhabditidae</taxon>
        <taxon>Peloderinae</taxon>
        <taxon>Caenorhabditis</taxon>
    </lineage>
</organism>
<proteinExistence type="predicted"/>
<keyword evidence="1" id="KW-0812">Transmembrane</keyword>
<feature type="transmembrane region" description="Helical" evidence="1">
    <location>
        <begin position="191"/>
        <end position="213"/>
    </location>
</feature>
<dbReference type="InParanoid" id="G0N8Q3"/>
<sequence length="252" mass="29270">MLGWGQFIGIPSWFLLYSIQALVSVFASAAIALLENRQNALQTKWKIRRKWIRIAINFLNYNVACVTVIPPYLETFDVEIMALEILKIIPCPVKEFFDPRLFFVTNKPFLATMLMATQSIILLPQGQFYVLHTWYHLVYAHSSRVSAETRRMQLRFLIGSLAQILIPTTVFMNPILYIWYSVNTGHYNQEINNHLVFIVSFHGLLSTSCMILVHRHYRNHFIRMITFGKVRFDRPSRVSVVVSSVKSIGNIQ</sequence>
<dbReference type="OrthoDB" id="5848838at2759"/>
<evidence type="ECO:0008006" key="4">
    <source>
        <dbReference type="Google" id="ProtNLM"/>
    </source>
</evidence>
<dbReference type="OMA" id="YAHSSRV"/>
<feature type="transmembrane region" description="Helical" evidence="1">
    <location>
        <begin position="12"/>
        <end position="34"/>
    </location>
</feature>
<dbReference type="InterPro" id="IPR019422">
    <property type="entry name" value="7TM_GPCR_serpentine_rcpt_Srh"/>
</dbReference>
<keyword evidence="1" id="KW-0472">Membrane</keyword>
<protein>
    <recommendedName>
        <fullName evidence="4">Serpentine Receptor, class H</fullName>
    </recommendedName>
</protein>
<dbReference type="eggNOG" id="ENOG502R37B">
    <property type="taxonomic scope" value="Eukaryota"/>
</dbReference>
<dbReference type="EMBL" id="GL379850">
    <property type="protein sequence ID" value="EGT55257.1"/>
    <property type="molecule type" value="Genomic_DNA"/>
</dbReference>
<dbReference type="AlphaFoldDB" id="G0N8Q3"/>
<dbReference type="PANTHER" id="PTHR22941">
    <property type="entry name" value="SERPENTINE RECEPTOR"/>
    <property type="match status" value="1"/>
</dbReference>
<feature type="transmembrane region" description="Helical" evidence="1">
    <location>
        <begin position="54"/>
        <end position="73"/>
    </location>
</feature>
<reference evidence="3" key="1">
    <citation type="submission" date="2011-07" db="EMBL/GenBank/DDBJ databases">
        <authorList>
            <consortium name="Caenorhabditis brenneri Sequencing and Analysis Consortium"/>
            <person name="Wilson R.K."/>
        </authorList>
    </citation>
    <scope>NUCLEOTIDE SEQUENCE [LARGE SCALE GENOMIC DNA]</scope>
    <source>
        <strain evidence="3">PB2801</strain>
    </source>
</reference>
<dbReference type="Pfam" id="PF10318">
    <property type="entry name" value="7TM_GPCR_Srh"/>
    <property type="match status" value="1"/>
</dbReference>
<gene>
    <name evidence="2" type="ORF">CAEBREN_20162</name>
</gene>
<dbReference type="HOGENOM" id="CLU_042960_2_0_1"/>
<feature type="transmembrane region" description="Helical" evidence="1">
    <location>
        <begin position="156"/>
        <end position="179"/>
    </location>
</feature>
<dbReference type="PANTHER" id="PTHR22941:SF134">
    <property type="entry name" value="SERPENTINE RECEPTOR, CLASS H"/>
    <property type="match status" value="1"/>
</dbReference>
<name>G0N8Q3_CAEBE</name>
<feature type="transmembrane region" description="Helical" evidence="1">
    <location>
        <begin position="109"/>
        <end position="135"/>
    </location>
</feature>
<dbReference type="InterPro" id="IPR053220">
    <property type="entry name" value="Nematode_rcpt-like_serp_H"/>
</dbReference>
<evidence type="ECO:0000313" key="3">
    <source>
        <dbReference type="Proteomes" id="UP000008068"/>
    </source>
</evidence>
<dbReference type="Proteomes" id="UP000008068">
    <property type="component" value="Unassembled WGS sequence"/>
</dbReference>
<evidence type="ECO:0000256" key="1">
    <source>
        <dbReference type="SAM" id="Phobius"/>
    </source>
</evidence>
<evidence type="ECO:0000313" key="2">
    <source>
        <dbReference type="EMBL" id="EGT55257.1"/>
    </source>
</evidence>
<keyword evidence="3" id="KW-1185">Reference proteome</keyword>
<accession>G0N8Q3</accession>